<reference evidence="3 4" key="1">
    <citation type="submission" date="2018-07" db="EMBL/GenBank/DDBJ databases">
        <authorList>
            <person name="Ye Y."/>
        </authorList>
    </citation>
    <scope>NUCLEOTIDE SEQUENCE [LARGE SCALE GENOMIC DNA]</scope>
    <source>
        <strain evidence="4">H14(2018)</strain>
    </source>
</reference>
<evidence type="ECO:0000256" key="1">
    <source>
        <dbReference type="ARBA" id="ARBA00007637"/>
    </source>
</evidence>
<reference evidence="3 4" key="2">
    <citation type="submission" date="2018-08" db="EMBL/GenBank/DDBJ databases">
        <title>Streptomyces kandeliansis sp. nov., an endophytic bacterium isolated from mangrove plant.</title>
        <authorList>
            <person name="Wang R."/>
        </authorList>
    </citation>
    <scope>NUCLEOTIDE SEQUENCE [LARGE SCALE GENOMIC DNA]</scope>
    <source>
        <strain evidence="4">H14(2018)</strain>
    </source>
</reference>
<dbReference type="EMBL" id="CP031263">
    <property type="protein sequence ID" value="AXH91730.1"/>
    <property type="molecule type" value="Genomic_DNA"/>
</dbReference>
<protein>
    <submittedName>
        <fullName evidence="3">NAD-dependent epimerase/dehydratase family protein</fullName>
    </submittedName>
</protein>
<evidence type="ECO:0000313" key="3">
    <source>
        <dbReference type="EMBL" id="AXH91730.1"/>
    </source>
</evidence>
<dbReference type="OMA" id="GMVIPRF"/>
<name>A0A6N3K244_9ACTN</name>
<evidence type="ECO:0000259" key="2">
    <source>
        <dbReference type="Pfam" id="PF01370"/>
    </source>
</evidence>
<dbReference type="Pfam" id="PF01370">
    <property type="entry name" value="Epimerase"/>
    <property type="match status" value="1"/>
</dbReference>
<dbReference type="Proteomes" id="UP000253958">
    <property type="component" value="Chromosome"/>
</dbReference>
<dbReference type="InterPro" id="IPR036291">
    <property type="entry name" value="NAD(P)-bd_dom_sf"/>
</dbReference>
<dbReference type="PANTHER" id="PTHR43000">
    <property type="entry name" value="DTDP-D-GLUCOSE 4,6-DEHYDRATASE-RELATED"/>
    <property type="match status" value="1"/>
</dbReference>
<dbReference type="SUPFAM" id="SSF51735">
    <property type="entry name" value="NAD(P)-binding Rossmann-fold domains"/>
    <property type="match status" value="1"/>
</dbReference>
<evidence type="ECO:0000313" key="4">
    <source>
        <dbReference type="Proteomes" id="UP000253958"/>
    </source>
</evidence>
<accession>A0A6N3K244</accession>
<sequence length="321" mass="33945">MRVVVTGGAGFIGSNLVRALSETGRVAEIVVVDDLSTGSVENLRGLPVEFLIGTVLDPALLDRAMAGASSVVHLGALGSVPRSIDDPLRSHHANATGTLTVLDAAHRNGVPQCVLASSSSVYGANPVLPRQEGLRPMPVSPYAVSKLATEAYGIAFANCYGMAVLPFRFFNVFGPRQAANHVYAAVVPRFVTAALENRPLQVHGDGRQSRDFTYVGSVTSVIVDAVLRQVAAPDVVNLAFGARISLLDLIAELETVLGRPLDVVHVPARPGDVRESQADHTRLRELFPAASPTPFAEGLRATVEWFRSLRVDEPVGSGTSG</sequence>
<dbReference type="Gene3D" id="3.40.50.720">
    <property type="entry name" value="NAD(P)-binding Rossmann-like Domain"/>
    <property type="match status" value="1"/>
</dbReference>
<organism evidence="3 4">
    <name type="scientific">Micromonospora aurantiaca</name>
    <name type="common">nom. illeg.</name>
    <dbReference type="NCBI Taxonomy" id="47850"/>
    <lineage>
        <taxon>Bacteria</taxon>
        <taxon>Bacillati</taxon>
        <taxon>Actinomycetota</taxon>
        <taxon>Actinomycetes</taxon>
        <taxon>Micromonosporales</taxon>
        <taxon>Micromonosporaceae</taxon>
        <taxon>Micromonospora</taxon>
    </lineage>
</organism>
<dbReference type="Gene3D" id="3.90.25.10">
    <property type="entry name" value="UDP-galactose 4-epimerase, domain 1"/>
    <property type="match status" value="1"/>
</dbReference>
<gene>
    <name evidence="3" type="ORF">DVH21_18410</name>
</gene>
<proteinExistence type="inferred from homology"/>
<comment type="similarity">
    <text evidence="1">Belongs to the NAD(P)-dependent epimerase/dehydratase family.</text>
</comment>
<dbReference type="AlphaFoldDB" id="A0A6N3K244"/>
<dbReference type="RefSeq" id="WP_013285294.1">
    <property type="nucleotide sequence ID" value="NZ_CP031263.1"/>
</dbReference>
<dbReference type="InterPro" id="IPR001509">
    <property type="entry name" value="Epimerase_deHydtase"/>
</dbReference>
<feature type="domain" description="NAD-dependent epimerase/dehydratase" evidence="2">
    <location>
        <begin position="3"/>
        <end position="239"/>
    </location>
</feature>